<dbReference type="InterPro" id="IPR023155">
    <property type="entry name" value="Cyt_c-552/4"/>
</dbReference>
<proteinExistence type="predicted"/>
<reference evidence="4" key="1">
    <citation type="submission" date="2011-02" db="EMBL/GenBank/DDBJ databases">
        <title>The complete genome of Planctomyces brasiliensis DSM 5305.</title>
        <authorList>
            <person name="Lucas S."/>
            <person name="Copeland A."/>
            <person name="Lapidus A."/>
            <person name="Bruce D."/>
            <person name="Goodwin L."/>
            <person name="Pitluck S."/>
            <person name="Kyrpides N."/>
            <person name="Mavromatis K."/>
            <person name="Pagani I."/>
            <person name="Ivanova N."/>
            <person name="Ovchinnikova G."/>
            <person name="Lu M."/>
            <person name="Detter J.C."/>
            <person name="Han C."/>
            <person name="Land M."/>
            <person name="Hauser L."/>
            <person name="Markowitz V."/>
            <person name="Cheng J.-F."/>
            <person name="Hugenholtz P."/>
            <person name="Woyke T."/>
            <person name="Wu D."/>
            <person name="Tindall B."/>
            <person name="Pomrenke H.G."/>
            <person name="Brambilla E."/>
            <person name="Klenk H.-P."/>
            <person name="Eisen J.A."/>
        </authorList>
    </citation>
    <scope>NUCLEOTIDE SEQUENCE [LARGE SCALE GENOMIC DNA]</scope>
    <source>
        <strain evidence="4">ATCC 49424 / DSM 5305 / JCM 21570 / NBRC 103401 / IFAM 1448</strain>
    </source>
</reference>
<dbReference type="PANTHER" id="PTHR35038">
    <property type="entry name" value="DISSIMILATORY SULFITE REDUCTASE SIRA"/>
    <property type="match status" value="1"/>
</dbReference>
<evidence type="ECO:0000313" key="3">
    <source>
        <dbReference type="EMBL" id="ADY60660.1"/>
    </source>
</evidence>
<dbReference type="InterPro" id="IPR051829">
    <property type="entry name" value="Multiheme_Cytochr_ET"/>
</dbReference>
<sequence>MKLNLLTSRLLLLVFVVGLPASLILQSRKQERQPLAAYESESYKVDSRSCSDCHAEIVEQFASAPHSRTLTSAADYPFWDRFLGESFEDPATALSYRFEKQDSEYFFRCETTDQATRVDLIFGSGEHAQTPVSLSEGWDGKPQLLELAVSWYPEAGLGLTLGQTGRDTNRVHPLGNFHSGAKPEECFACHSTWLELDEERFVSTEIIPNVGCVRCHYDAENHAHEQAEGLPSTLEDLSLLDATELNRRCGVCHRSPDEIPEQDLTPENDLLIRFAPVGMSMSRCFTESDGLKCTVCHDPHRLENRSNAQYARVCHNCHQPDEAGHTICTKVDANSQDCLNCHMPKVEVQKSLHFTDHWIRVRE</sequence>
<name>F0SHX7_RUBBR</name>
<dbReference type="SUPFAM" id="SSF48695">
    <property type="entry name" value="Multiheme cytochromes"/>
    <property type="match status" value="1"/>
</dbReference>
<dbReference type="AlphaFoldDB" id="F0SHX7"/>
<dbReference type="HOGENOM" id="CLU_046129_0_0_0"/>
<dbReference type="OrthoDB" id="234670at2"/>
<dbReference type="Pfam" id="PF13435">
    <property type="entry name" value="Cytochrome_C554"/>
    <property type="match status" value="1"/>
</dbReference>
<dbReference type="KEGG" id="pbs:Plabr_3063"/>
<dbReference type="InterPro" id="IPR036280">
    <property type="entry name" value="Multihaem_cyt_sf"/>
</dbReference>
<dbReference type="STRING" id="756272.Plabr_3063"/>
<accession>F0SHX7</accession>
<gene>
    <name evidence="3" type="ordered locus">Plabr_3063</name>
</gene>
<dbReference type="RefSeq" id="WP_013629381.1">
    <property type="nucleotide sequence ID" value="NC_015174.1"/>
</dbReference>
<dbReference type="EMBL" id="CP002546">
    <property type="protein sequence ID" value="ADY60660.1"/>
    <property type="molecule type" value="Genomic_DNA"/>
</dbReference>
<dbReference type="Proteomes" id="UP000006860">
    <property type="component" value="Chromosome"/>
</dbReference>
<feature type="domain" description="Cytochrome c-552/4" evidence="2">
    <location>
        <begin position="182"/>
        <end position="216"/>
    </location>
</feature>
<dbReference type="PANTHER" id="PTHR35038:SF8">
    <property type="entry name" value="C-TYPE POLYHEME CYTOCHROME OMCC"/>
    <property type="match status" value="1"/>
</dbReference>
<evidence type="ECO:0000313" key="4">
    <source>
        <dbReference type="Proteomes" id="UP000006860"/>
    </source>
</evidence>
<keyword evidence="1" id="KW-0732">Signal</keyword>
<dbReference type="Gene3D" id="1.10.1130.10">
    <property type="entry name" value="Flavocytochrome C3, Chain A"/>
    <property type="match status" value="1"/>
</dbReference>
<evidence type="ECO:0000259" key="2">
    <source>
        <dbReference type="Pfam" id="PF13435"/>
    </source>
</evidence>
<organism evidence="3 4">
    <name type="scientific">Rubinisphaera brasiliensis (strain ATCC 49424 / DSM 5305 / JCM 21570 / IAM 15109 / NBRC 103401 / IFAM 1448)</name>
    <name type="common">Planctomyces brasiliensis</name>
    <dbReference type="NCBI Taxonomy" id="756272"/>
    <lineage>
        <taxon>Bacteria</taxon>
        <taxon>Pseudomonadati</taxon>
        <taxon>Planctomycetota</taxon>
        <taxon>Planctomycetia</taxon>
        <taxon>Planctomycetales</taxon>
        <taxon>Planctomycetaceae</taxon>
        <taxon>Rubinisphaera</taxon>
    </lineage>
</organism>
<protein>
    <recommendedName>
        <fullName evidence="2">Cytochrome c-552/4 domain-containing protein</fullName>
    </recommendedName>
</protein>
<dbReference type="eggNOG" id="COG0457">
    <property type="taxonomic scope" value="Bacteria"/>
</dbReference>
<evidence type="ECO:0000256" key="1">
    <source>
        <dbReference type="ARBA" id="ARBA00022729"/>
    </source>
</evidence>
<keyword evidence="4" id="KW-1185">Reference proteome</keyword>